<gene>
    <name evidence="2" type="ORF">BDV96DRAFT_610441</name>
</gene>
<evidence type="ECO:0000313" key="2">
    <source>
        <dbReference type="EMBL" id="KAF2119419.1"/>
    </source>
</evidence>
<name>A0A6A5ZJ16_9PLEO</name>
<sequence length="419" mass="45668">MASFIIRDVRIFTGEAVIPEGFVHVQDGKIKAVGAASQTPKASIKTYSKPGHTLLPGLIDAHIHADMANPVALPQALRFGVTTVCEMHNELVNVLKLRKQAQEPDTAAYKTAGQAATIENGWPIPVIMAHDKSPETAAEIAKWPKLSNRENVIEYLEWNKKEMQPDYIKLMHESGTPMGWTLAKPTVELERTIVEEANKRGYLTVAHALSLNDTLEVLEAGVDGLTHTICDQPPTQELVKAYKKNNAWLNPTLAAIGSLTTEGKKLQERFAHDPRTVGLIGEKEIGNMCACMAMAAKIAKVEYAYESVRMLREAGIDIICGSDAAGPAVGTAFGLSVHHELYLFVHKIGMSPQEALRSATSLIAKRFKFDDRGRLAEGLNADLLLVEGNPLEDIDATLNIRGVWREGALCSAHGAKLEA</sequence>
<organism evidence="2 3">
    <name type="scientific">Lophiotrema nucula</name>
    <dbReference type="NCBI Taxonomy" id="690887"/>
    <lineage>
        <taxon>Eukaryota</taxon>
        <taxon>Fungi</taxon>
        <taxon>Dikarya</taxon>
        <taxon>Ascomycota</taxon>
        <taxon>Pezizomycotina</taxon>
        <taxon>Dothideomycetes</taxon>
        <taxon>Pleosporomycetidae</taxon>
        <taxon>Pleosporales</taxon>
        <taxon>Lophiotremataceae</taxon>
        <taxon>Lophiotrema</taxon>
    </lineage>
</organism>
<dbReference type="Gene3D" id="3.40.50.10910">
    <property type="entry name" value="Amidohydrolase"/>
    <property type="match status" value="1"/>
</dbReference>
<evidence type="ECO:0000313" key="3">
    <source>
        <dbReference type="Proteomes" id="UP000799770"/>
    </source>
</evidence>
<protein>
    <recommendedName>
        <fullName evidence="1">Amidohydrolase-related domain-containing protein</fullName>
    </recommendedName>
</protein>
<dbReference type="EMBL" id="ML977315">
    <property type="protein sequence ID" value="KAF2119419.1"/>
    <property type="molecule type" value="Genomic_DNA"/>
</dbReference>
<dbReference type="GO" id="GO:0016810">
    <property type="term" value="F:hydrolase activity, acting on carbon-nitrogen (but not peptide) bonds"/>
    <property type="evidence" value="ECO:0007669"/>
    <property type="project" value="InterPro"/>
</dbReference>
<keyword evidence="3" id="KW-1185">Reference proteome</keyword>
<dbReference type="Pfam" id="PF01979">
    <property type="entry name" value="Amidohydro_1"/>
    <property type="match status" value="1"/>
</dbReference>
<accession>A0A6A5ZJ16</accession>
<dbReference type="SUPFAM" id="SSF51556">
    <property type="entry name" value="Metallo-dependent hydrolases"/>
    <property type="match status" value="1"/>
</dbReference>
<dbReference type="AlphaFoldDB" id="A0A6A5ZJ16"/>
<dbReference type="Gene3D" id="2.30.40.10">
    <property type="entry name" value="Urease, subunit C, domain 1"/>
    <property type="match status" value="1"/>
</dbReference>
<evidence type="ECO:0000259" key="1">
    <source>
        <dbReference type="Pfam" id="PF01979"/>
    </source>
</evidence>
<dbReference type="InterPro" id="IPR006680">
    <property type="entry name" value="Amidohydro-rel"/>
</dbReference>
<dbReference type="Gene3D" id="1.20.58.520">
    <property type="entry name" value="Amidohydrolase"/>
    <property type="match status" value="1"/>
</dbReference>
<proteinExistence type="predicted"/>
<feature type="domain" description="Amidohydrolase-related" evidence="1">
    <location>
        <begin position="53"/>
        <end position="407"/>
    </location>
</feature>
<dbReference type="Gene3D" id="3.30.110.90">
    <property type="entry name" value="Amidohydrolase"/>
    <property type="match status" value="1"/>
</dbReference>
<dbReference type="OrthoDB" id="5595695at2759"/>
<dbReference type="SUPFAM" id="SSF51338">
    <property type="entry name" value="Composite domain of metallo-dependent hydrolases"/>
    <property type="match status" value="1"/>
</dbReference>
<dbReference type="PANTHER" id="PTHR43135:SF3">
    <property type="entry name" value="ALPHA-D-RIBOSE 1-METHYLPHOSPHONATE 5-TRIPHOSPHATE DIPHOSPHATASE"/>
    <property type="match status" value="1"/>
</dbReference>
<dbReference type="PANTHER" id="PTHR43135">
    <property type="entry name" value="ALPHA-D-RIBOSE 1-METHYLPHOSPHONATE 5-TRIPHOSPHATE DIPHOSPHATASE"/>
    <property type="match status" value="1"/>
</dbReference>
<reference evidence="2" key="1">
    <citation type="journal article" date="2020" name="Stud. Mycol.">
        <title>101 Dothideomycetes genomes: a test case for predicting lifestyles and emergence of pathogens.</title>
        <authorList>
            <person name="Haridas S."/>
            <person name="Albert R."/>
            <person name="Binder M."/>
            <person name="Bloem J."/>
            <person name="Labutti K."/>
            <person name="Salamov A."/>
            <person name="Andreopoulos B."/>
            <person name="Baker S."/>
            <person name="Barry K."/>
            <person name="Bills G."/>
            <person name="Bluhm B."/>
            <person name="Cannon C."/>
            <person name="Castanera R."/>
            <person name="Culley D."/>
            <person name="Daum C."/>
            <person name="Ezra D."/>
            <person name="Gonzalez J."/>
            <person name="Henrissat B."/>
            <person name="Kuo A."/>
            <person name="Liang C."/>
            <person name="Lipzen A."/>
            <person name="Lutzoni F."/>
            <person name="Magnuson J."/>
            <person name="Mondo S."/>
            <person name="Nolan M."/>
            <person name="Ohm R."/>
            <person name="Pangilinan J."/>
            <person name="Park H.-J."/>
            <person name="Ramirez L."/>
            <person name="Alfaro M."/>
            <person name="Sun H."/>
            <person name="Tritt A."/>
            <person name="Yoshinaga Y."/>
            <person name="Zwiers L.-H."/>
            <person name="Turgeon B."/>
            <person name="Goodwin S."/>
            <person name="Spatafora J."/>
            <person name="Crous P."/>
            <person name="Grigoriev I."/>
        </authorList>
    </citation>
    <scope>NUCLEOTIDE SEQUENCE</scope>
    <source>
        <strain evidence="2">CBS 627.86</strain>
    </source>
</reference>
<dbReference type="InterPro" id="IPR011059">
    <property type="entry name" value="Metal-dep_hydrolase_composite"/>
</dbReference>
<dbReference type="Proteomes" id="UP000799770">
    <property type="component" value="Unassembled WGS sequence"/>
</dbReference>
<dbReference type="InterPro" id="IPR032466">
    <property type="entry name" value="Metal_Hydrolase"/>
</dbReference>
<dbReference type="InterPro" id="IPR051781">
    <property type="entry name" value="Metallo-dep_Hydrolase"/>
</dbReference>